<comment type="caution">
    <text evidence="3">The sequence shown here is derived from an EMBL/GenBank/DDBJ whole genome shotgun (WGS) entry which is preliminary data.</text>
</comment>
<feature type="region of interest" description="Disordered" evidence="1">
    <location>
        <begin position="167"/>
        <end position="220"/>
    </location>
</feature>
<dbReference type="AlphaFoldDB" id="A0AAJ4XM25"/>
<feature type="signal peptide" evidence="2">
    <location>
        <begin position="1"/>
        <end position="22"/>
    </location>
</feature>
<name>A0AAJ4XM25_9BASI</name>
<feature type="chain" id="PRO_5042620203" evidence="2">
    <location>
        <begin position="23"/>
        <end position="417"/>
    </location>
</feature>
<sequence length="417" mass="46407">MTATCRLGVVVVVLVVSRVCYAVNELLDVFQDLSRNAPEYRLSTSEFYSGQSLQPNLVSDEPGRLQPIQHALGYPQHNPAPSGYLQFGHDTPPYLQPFQHIPAYPQHSPAPSGYLQFGHDTPPYLQPFQHVPAYPQHNPAPSGYLQFGHDTPPYLQPIQHAPGYPQYISNPSGYSQGYLSGQHPGTSSPSSVPYATTHTPSTSLAGQAAQSAESGRLPVSEEDPTISIRFDIDGQLIPSSPLTVEERMVILKTIADQIKRRNGRRLFPRESIPRPFKGHALTKDLVNEALGADHLFYQLSPGIYFVLGAKKGAPDANFARLHGGIETTMRSEHLFHVWKRYRVQYHPGSVFQYLGMIESALTAKAVAFKLASYKTVRNWSIIGDDTIYNERVFGLFHPPPDPKTRSRTVLRKSQEVD</sequence>
<protein>
    <submittedName>
        <fullName evidence="3">Uncharacterized protein</fullName>
    </submittedName>
</protein>
<evidence type="ECO:0000313" key="3">
    <source>
        <dbReference type="EMBL" id="SNX83558.1"/>
    </source>
</evidence>
<proteinExistence type="predicted"/>
<dbReference type="EMBL" id="OAPG01000004">
    <property type="protein sequence ID" value="SNX83558.1"/>
    <property type="molecule type" value="Genomic_DNA"/>
</dbReference>
<evidence type="ECO:0000256" key="1">
    <source>
        <dbReference type="SAM" id="MobiDB-lite"/>
    </source>
</evidence>
<feature type="compositionally biased region" description="Polar residues" evidence="1">
    <location>
        <begin position="167"/>
        <end position="213"/>
    </location>
</feature>
<reference evidence="3" key="1">
    <citation type="submission" date="2023-10" db="EMBL/GenBank/DDBJ databases">
        <authorList>
            <person name="Guldener U."/>
        </authorList>
    </citation>
    <scope>NUCLEOTIDE SEQUENCE</scope>
    <source>
        <strain evidence="3">Mp4</strain>
    </source>
</reference>
<organism evidence="3 4">
    <name type="scientific">Melanopsichium pennsylvanicum</name>
    <dbReference type="NCBI Taxonomy" id="63383"/>
    <lineage>
        <taxon>Eukaryota</taxon>
        <taxon>Fungi</taxon>
        <taxon>Dikarya</taxon>
        <taxon>Basidiomycota</taxon>
        <taxon>Ustilaginomycotina</taxon>
        <taxon>Ustilaginomycetes</taxon>
        <taxon>Ustilaginales</taxon>
        <taxon>Ustilaginaceae</taxon>
        <taxon>Melanopsichium</taxon>
    </lineage>
</organism>
<gene>
    <name evidence="3" type="ORF">MEPE_02265</name>
</gene>
<evidence type="ECO:0000256" key="2">
    <source>
        <dbReference type="SAM" id="SignalP"/>
    </source>
</evidence>
<accession>A0AAJ4XM25</accession>
<keyword evidence="4" id="KW-1185">Reference proteome</keyword>
<keyword evidence="2" id="KW-0732">Signal</keyword>
<dbReference type="Proteomes" id="UP001294444">
    <property type="component" value="Unassembled WGS sequence"/>
</dbReference>
<evidence type="ECO:0000313" key="4">
    <source>
        <dbReference type="Proteomes" id="UP001294444"/>
    </source>
</evidence>